<feature type="transmembrane region" description="Helical" evidence="2">
    <location>
        <begin position="273"/>
        <end position="299"/>
    </location>
</feature>
<dbReference type="Proteomes" id="UP000730481">
    <property type="component" value="Unassembled WGS sequence"/>
</dbReference>
<protein>
    <submittedName>
        <fullName evidence="3">Uncharacterized protein</fullName>
    </submittedName>
</protein>
<keyword evidence="2" id="KW-1133">Transmembrane helix</keyword>
<keyword evidence="2" id="KW-0472">Membrane</keyword>
<accession>A0A9P5AVT8</accession>
<sequence length="409" mass="45210">MSDAAPPYEPSGSPPAYEEIEKKISQLIGPNATVEQVLEVARSISPKEAEILVQNSNTKFPLKTDKEKEDFALGIASTTSSDDFKPQITTASSSASRAAKEIARVFQSLHVKILEVDRVHESGFAETLLKHKETYTDLLTDSRKTAMRIAQHGISFDDIVIKFCADKSISIKDRKDRIQRFVDAAEGYKKDSAKLDSRFQDLITDFSAFVGSFSGWARDKEKELTDEIKKLEKEIEALKKKLVDLKIARDVFTLVGASILPILAILVKVFEPAAIPILIGGLIAAGVSMAIIIGLLVAIHLTQHELETKESKKKRLEDQKALIRATRAELEALGSQSLQSFKLSVAVLSGYWQRSVSDATEIKAWLEAGAQDAGQPVYMKMNLMNAVATYKVMAQYMEEYARGVEPQGE</sequence>
<name>A0A9P5AVT8_9HYPO</name>
<dbReference type="EMBL" id="PVQB02000025">
    <property type="protein sequence ID" value="KAF4345556.1"/>
    <property type="molecule type" value="Genomic_DNA"/>
</dbReference>
<evidence type="ECO:0000256" key="2">
    <source>
        <dbReference type="SAM" id="Phobius"/>
    </source>
</evidence>
<organism evidence="3 4">
    <name type="scientific">Fusarium beomiforme</name>
    <dbReference type="NCBI Taxonomy" id="44412"/>
    <lineage>
        <taxon>Eukaryota</taxon>
        <taxon>Fungi</taxon>
        <taxon>Dikarya</taxon>
        <taxon>Ascomycota</taxon>
        <taxon>Pezizomycotina</taxon>
        <taxon>Sordariomycetes</taxon>
        <taxon>Hypocreomycetidae</taxon>
        <taxon>Hypocreales</taxon>
        <taxon>Nectriaceae</taxon>
        <taxon>Fusarium</taxon>
        <taxon>Fusarium burgessii species complex</taxon>
    </lineage>
</organism>
<evidence type="ECO:0000313" key="3">
    <source>
        <dbReference type="EMBL" id="KAF4345556.1"/>
    </source>
</evidence>
<dbReference type="Gene3D" id="1.20.1170.10">
    <property type="match status" value="1"/>
</dbReference>
<feature type="coiled-coil region" evidence="1">
    <location>
        <begin position="221"/>
        <end position="248"/>
    </location>
</feature>
<keyword evidence="4" id="KW-1185">Reference proteome</keyword>
<dbReference type="OrthoDB" id="5099888at2759"/>
<dbReference type="AlphaFoldDB" id="A0A9P5AVT8"/>
<evidence type="ECO:0000313" key="4">
    <source>
        <dbReference type="Proteomes" id="UP000730481"/>
    </source>
</evidence>
<feature type="transmembrane region" description="Helical" evidence="2">
    <location>
        <begin position="247"/>
        <end position="267"/>
    </location>
</feature>
<feature type="coiled-coil region" evidence="1">
    <location>
        <begin position="299"/>
        <end position="336"/>
    </location>
</feature>
<dbReference type="SUPFAM" id="SSF58100">
    <property type="entry name" value="Bacterial hemolysins"/>
    <property type="match status" value="1"/>
</dbReference>
<gene>
    <name evidence="3" type="ORF">FBEOM_506</name>
</gene>
<evidence type="ECO:0000256" key="1">
    <source>
        <dbReference type="SAM" id="Coils"/>
    </source>
</evidence>
<reference evidence="3" key="1">
    <citation type="journal article" date="2017" name="Mycologia">
        <title>Fusarium algeriense, sp. nov., a novel toxigenic crown rot pathogen of durum wheat from Algeria is nested in the Fusarium burgessii species complex.</title>
        <authorList>
            <person name="Laraba I."/>
            <person name="Keddad A."/>
            <person name="Boureghda H."/>
            <person name="Abdallah N."/>
            <person name="Vaughan M.M."/>
            <person name="Proctor R.H."/>
            <person name="Busman M."/>
            <person name="O'Donnell K."/>
        </authorList>
    </citation>
    <scope>NUCLEOTIDE SEQUENCE</scope>
    <source>
        <strain evidence="3">NRRL 25174</strain>
    </source>
</reference>
<comment type="caution">
    <text evidence="3">The sequence shown here is derived from an EMBL/GenBank/DDBJ whole genome shotgun (WGS) entry which is preliminary data.</text>
</comment>
<reference evidence="3" key="2">
    <citation type="submission" date="2020-02" db="EMBL/GenBank/DDBJ databases">
        <title>Identification and distribution of gene clusters putatively required for synthesis of sphingolipid metabolism inhibitors in phylogenetically diverse species of the filamentous fungus Fusarium.</title>
        <authorList>
            <person name="Kim H.-S."/>
            <person name="Busman M."/>
            <person name="Brown D.W."/>
            <person name="Divon H."/>
            <person name="Uhlig S."/>
            <person name="Proctor R.H."/>
        </authorList>
    </citation>
    <scope>NUCLEOTIDE SEQUENCE</scope>
    <source>
        <strain evidence="3">NRRL 25174</strain>
    </source>
</reference>
<keyword evidence="2" id="KW-0812">Transmembrane</keyword>
<keyword evidence="1" id="KW-0175">Coiled coil</keyword>
<proteinExistence type="predicted"/>